<evidence type="ECO:0000313" key="2">
    <source>
        <dbReference type="Proteomes" id="UP001529510"/>
    </source>
</evidence>
<gene>
    <name evidence="1" type="ORF">M9458_001584</name>
</gene>
<accession>A0ABD0RZN5</accession>
<protein>
    <submittedName>
        <fullName evidence="1">Uncharacterized protein</fullName>
    </submittedName>
</protein>
<dbReference type="AlphaFoldDB" id="A0ABD0RZN5"/>
<dbReference type="EMBL" id="JAMKFB020000001">
    <property type="protein sequence ID" value="KAL0203566.1"/>
    <property type="molecule type" value="Genomic_DNA"/>
</dbReference>
<evidence type="ECO:0000313" key="1">
    <source>
        <dbReference type="EMBL" id="KAL0203566.1"/>
    </source>
</evidence>
<keyword evidence="2" id="KW-1185">Reference proteome</keyword>
<feature type="non-terminal residue" evidence="1">
    <location>
        <position position="52"/>
    </location>
</feature>
<reference evidence="1 2" key="1">
    <citation type="submission" date="2024-05" db="EMBL/GenBank/DDBJ databases">
        <title>Genome sequencing and assembly of Indian major carp, Cirrhinus mrigala (Hamilton, 1822).</title>
        <authorList>
            <person name="Mohindra V."/>
            <person name="Chowdhury L.M."/>
            <person name="Lal K."/>
            <person name="Jena J.K."/>
        </authorList>
    </citation>
    <scope>NUCLEOTIDE SEQUENCE [LARGE SCALE GENOMIC DNA]</scope>
    <source>
        <strain evidence="1">CM1030</strain>
        <tissue evidence="1">Blood</tissue>
    </source>
</reference>
<sequence length="52" mass="5550">DQPSLPYKSHKTINLTSANSTLIGLPEHYVSISTTSPVETVVKSQVNGQPAN</sequence>
<dbReference type="Proteomes" id="UP001529510">
    <property type="component" value="Unassembled WGS sequence"/>
</dbReference>
<organism evidence="1 2">
    <name type="scientific">Cirrhinus mrigala</name>
    <name type="common">Mrigala</name>
    <dbReference type="NCBI Taxonomy" id="683832"/>
    <lineage>
        <taxon>Eukaryota</taxon>
        <taxon>Metazoa</taxon>
        <taxon>Chordata</taxon>
        <taxon>Craniata</taxon>
        <taxon>Vertebrata</taxon>
        <taxon>Euteleostomi</taxon>
        <taxon>Actinopterygii</taxon>
        <taxon>Neopterygii</taxon>
        <taxon>Teleostei</taxon>
        <taxon>Ostariophysi</taxon>
        <taxon>Cypriniformes</taxon>
        <taxon>Cyprinidae</taxon>
        <taxon>Labeoninae</taxon>
        <taxon>Labeonini</taxon>
        <taxon>Cirrhinus</taxon>
    </lineage>
</organism>
<feature type="non-terminal residue" evidence="1">
    <location>
        <position position="1"/>
    </location>
</feature>
<comment type="caution">
    <text evidence="1">The sequence shown here is derived from an EMBL/GenBank/DDBJ whole genome shotgun (WGS) entry which is preliminary data.</text>
</comment>
<name>A0ABD0RZN5_CIRMR</name>
<proteinExistence type="predicted"/>